<keyword evidence="3" id="KW-1185">Reference proteome</keyword>
<dbReference type="eggNOG" id="ENOG50322FV">
    <property type="taxonomic scope" value="Bacteria"/>
</dbReference>
<organism evidence="2 3">
    <name type="scientific">Prochlorococcus marinus (strain MIT 9313)</name>
    <dbReference type="NCBI Taxonomy" id="74547"/>
    <lineage>
        <taxon>Bacteria</taxon>
        <taxon>Bacillati</taxon>
        <taxon>Cyanobacteriota</taxon>
        <taxon>Cyanophyceae</taxon>
        <taxon>Synechococcales</taxon>
        <taxon>Prochlorococcaceae</taxon>
        <taxon>Prochlorococcus</taxon>
    </lineage>
</organism>
<evidence type="ECO:0000313" key="2">
    <source>
        <dbReference type="EMBL" id="CAX32424.1"/>
    </source>
</evidence>
<sequence length="70" mass="7474">MSEAGPTRSKEENPITMISISESNSDYLCGPIDSQQLGHATDPLTNTGFSSIGLDPYGKQSQSTTRKCGH</sequence>
<accession>B9ESS0</accession>
<dbReference type="HOGENOM" id="CLU_2754667_0_0_3"/>
<dbReference type="AlphaFoldDB" id="B9ESS0"/>
<evidence type="ECO:0000313" key="3">
    <source>
        <dbReference type="Proteomes" id="UP000001423"/>
    </source>
</evidence>
<dbReference type="KEGG" id="pmt:PMT_2906"/>
<evidence type="ECO:0000256" key="1">
    <source>
        <dbReference type="SAM" id="MobiDB-lite"/>
    </source>
</evidence>
<name>B9ESS0_PROMM</name>
<feature type="compositionally biased region" description="Polar residues" evidence="1">
    <location>
        <begin position="16"/>
        <end position="26"/>
    </location>
</feature>
<proteinExistence type="predicted"/>
<gene>
    <name evidence="2" type="ordered locus">PMT_2906</name>
</gene>
<protein>
    <submittedName>
        <fullName evidence="2">Uncharacterized protein</fullName>
    </submittedName>
</protein>
<feature type="region of interest" description="Disordered" evidence="1">
    <location>
        <begin position="1"/>
        <end position="70"/>
    </location>
</feature>
<feature type="compositionally biased region" description="Polar residues" evidence="1">
    <location>
        <begin position="33"/>
        <end position="50"/>
    </location>
</feature>
<dbReference type="EMBL" id="BX548175">
    <property type="protein sequence ID" value="CAX32424.1"/>
    <property type="molecule type" value="Genomic_DNA"/>
</dbReference>
<reference evidence="2 3" key="1">
    <citation type="journal article" date="2003" name="Nature">
        <title>Genome divergence in two Prochlorococcus ecotypes reflects oceanic niche differentiation.</title>
        <authorList>
            <person name="Rocap G."/>
            <person name="Larimer F.W."/>
            <person name="Lamerdin J.E."/>
            <person name="Malfatti S."/>
            <person name="Chain P."/>
            <person name="Ahlgren N.A."/>
            <person name="Arellano A."/>
            <person name="Coleman M."/>
            <person name="Hauser L."/>
            <person name="Hess W.R."/>
            <person name="Johnson Z.I."/>
            <person name="Land M.L."/>
            <person name="Lindell D."/>
            <person name="Post A.F."/>
            <person name="Regala W."/>
            <person name="Shah M."/>
            <person name="Shaw S.L."/>
            <person name="Steglich C."/>
            <person name="Sullivan M.B."/>
            <person name="Ting C.S."/>
            <person name="Tolonen A."/>
            <person name="Webb E.A."/>
            <person name="Zinser E.R."/>
            <person name="Chisholm S.W."/>
        </authorList>
    </citation>
    <scope>NUCLEOTIDE SEQUENCE [LARGE SCALE GENOMIC DNA]</scope>
    <source>
        <strain evidence="3">MIT 9313</strain>
    </source>
</reference>
<dbReference type="Proteomes" id="UP000001423">
    <property type="component" value="Chromosome"/>
</dbReference>
<feature type="compositionally biased region" description="Polar residues" evidence="1">
    <location>
        <begin position="59"/>
        <end position="70"/>
    </location>
</feature>